<accession>A0A401WXY7</accession>
<reference evidence="1 2" key="1">
    <citation type="submission" date="2016-06" db="EMBL/GenBank/DDBJ databases">
        <title>Acetobacter pasteurianus NBRC 3188 whole genome sequencing project.</title>
        <authorList>
            <person name="Matsutani M."/>
            <person name="Shiwa Y."/>
            <person name="Okamoto-Kainuma A."/>
            <person name="Ishikawa M."/>
            <person name="Koizumi Y."/>
            <person name="Yoshikawa H."/>
            <person name="Yakushi T."/>
            <person name="Matsushita K."/>
        </authorList>
    </citation>
    <scope>NUCLEOTIDE SEQUENCE [LARGE SCALE GENOMIC DNA]</scope>
    <source>
        <strain evidence="1 2">NBRC 3188</strain>
    </source>
</reference>
<dbReference type="EMBL" id="BDES01000078">
    <property type="protein sequence ID" value="GCD54219.1"/>
    <property type="molecule type" value="Genomic_DNA"/>
</dbReference>
<evidence type="ECO:0000313" key="2">
    <source>
        <dbReference type="Proteomes" id="UP000287300"/>
    </source>
</evidence>
<sequence length="87" mass="10250">MKAAFWGVFARQNQFWGRTVGGRQYWLRHPWGACPPITTKKKLRTLRILVTHCPEFADSWDWVFWDSKYLGQLGGYDSRENLSLLCV</sequence>
<dbReference type="AlphaFoldDB" id="A0A401WXY7"/>
<organism evidence="1 2">
    <name type="scientific">Acetobacter pasteurianus NBRC 3188</name>
    <dbReference type="NCBI Taxonomy" id="1226663"/>
    <lineage>
        <taxon>Bacteria</taxon>
        <taxon>Pseudomonadati</taxon>
        <taxon>Pseudomonadota</taxon>
        <taxon>Alphaproteobacteria</taxon>
        <taxon>Acetobacterales</taxon>
        <taxon>Acetobacteraceae</taxon>
        <taxon>Acetobacter</taxon>
    </lineage>
</organism>
<dbReference type="Proteomes" id="UP000287300">
    <property type="component" value="Unassembled WGS sequence"/>
</dbReference>
<proteinExistence type="predicted"/>
<evidence type="ECO:0000313" key="1">
    <source>
        <dbReference type="EMBL" id="GCD54219.1"/>
    </source>
</evidence>
<protein>
    <submittedName>
        <fullName evidence="1">Uncharacterized protein</fullName>
    </submittedName>
</protein>
<gene>
    <name evidence="1" type="ORF">NBRC3188_2916</name>
</gene>
<name>A0A401WXY7_ACEPA</name>
<comment type="caution">
    <text evidence="1">The sequence shown here is derived from an EMBL/GenBank/DDBJ whole genome shotgun (WGS) entry which is preliminary data.</text>
</comment>